<dbReference type="Gene3D" id="3.30.70.270">
    <property type="match status" value="1"/>
</dbReference>
<dbReference type="GO" id="GO:0003684">
    <property type="term" value="F:damaged DNA binding"/>
    <property type="evidence" value="ECO:0007669"/>
    <property type="project" value="InterPro"/>
</dbReference>
<protein>
    <submittedName>
        <fullName evidence="3">DNA polymerase IV</fullName>
        <ecNumber evidence="3">2.7.7.7</ecNumber>
    </submittedName>
</protein>
<dbReference type="OrthoDB" id="9808813at2"/>
<dbReference type="NCBIfam" id="NF002848">
    <property type="entry name" value="PRK03103.1"/>
    <property type="match status" value="1"/>
</dbReference>
<feature type="domain" description="UmuC" evidence="2">
    <location>
        <begin position="11"/>
        <end position="195"/>
    </location>
</feature>
<proteinExistence type="inferred from homology"/>
<dbReference type="InterPro" id="IPR043128">
    <property type="entry name" value="Rev_trsase/Diguanyl_cyclase"/>
</dbReference>
<name>A0A4U0FIH2_9BACL</name>
<dbReference type="Pfam" id="PF11799">
    <property type="entry name" value="IMS_C"/>
    <property type="match status" value="1"/>
</dbReference>
<keyword evidence="4" id="KW-1185">Reference proteome</keyword>
<dbReference type="RefSeq" id="WP_136776607.1">
    <property type="nucleotide sequence ID" value="NZ_SUPK01000002.1"/>
</dbReference>
<dbReference type="AlphaFoldDB" id="A0A4U0FIH2"/>
<dbReference type="PANTHER" id="PTHR11076:SF35">
    <property type="entry name" value="DNA REPAIR PROTEIN HOMOLOG YOBH"/>
    <property type="match status" value="1"/>
</dbReference>
<dbReference type="InterPro" id="IPR017961">
    <property type="entry name" value="DNA_pol_Y-fam_little_finger"/>
</dbReference>
<evidence type="ECO:0000259" key="2">
    <source>
        <dbReference type="PROSITE" id="PS50173"/>
    </source>
</evidence>
<dbReference type="SUPFAM" id="SSF56672">
    <property type="entry name" value="DNA/RNA polymerases"/>
    <property type="match status" value="1"/>
</dbReference>
<dbReference type="Proteomes" id="UP000309673">
    <property type="component" value="Unassembled WGS sequence"/>
</dbReference>
<evidence type="ECO:0000313" key="3">
    <source>
        <dbReference type="EMBL" id="TJY43242.1"/>
    </source>
</evidence>
<dbReference type="GO" id="GO:0009432">
    <property type="term" value="P:SOS response"/>
    <property type="evidence" value="ECO:0007669"/>
    <property type="project" value="TreeGrafter"/>
</dbReference>
<dbReference type="InterPro" id="IPR036775">
    <property type="entry name" value="DNA_pol_Y-fam_lit_finger_sf"/>
</dbReference>
<dbReference type="PROSITE" id="PS50173">
    <property type="entry name" value="UMUC"/>
    <property type="match status" value="1"/>
</dbReference>
<dbReference type="Gene3D" id="3.30.1490.100">
    <property type="entry name" value="DNA polymerase, Y-family, little finger domain"/>
    <property type="match status" value="1"/>
</dbReference>
<sequence length="423" mass="47412">MATDKQRERTIMLIDGQSFYASVEKAAHPEYRDKPVAVGDPERRSGIILAACPIAKARGVTTAERVGEAIAKCSDLIVIRPRMQTYITVSLLITEIYESFTDLVEPYSIDEQFLDVTGSLFSRGDAEYLAHQIQTKVLLSTGVWSRVGVGPSKILAKMATDNFAKKRPDGIFKLNDGNVETDLWPLPVEQMFMVGSKMTHHFWRMGLRTIGDIARLDLGDFKRKMRREMGKQSDIQAEYYWQTARGIDPSPVVTSVRGALKSISHGKALRASLYRKLADIEVVLLELVVEVCRRARRLGKQGRVVSVGAVETDGERTLSFGRQITLPHATSLTHEMAVAVRQLFAQHWRGMPVSRLFISLTQLSDDDTYQLTLFEDRTTVYNLERATDSIKDRFGDAAIMRASSLLESGVARERAAQIGGHYR</sequence>
<dbReference type="GO" id="GO:0005829">
    <property type="term" value="C:cytosol"/>
    <property type="evidence" value="ECO:0007669"/>
    <property type="project" value="TreeGrafter"/>
</dbReference>
<dbReference type="CDD" id="cd03586">
    <property type="entry name" value="PolY_Pol_IV_kappa"/>
    <property type="match status" value="1"/>
</dbReference>
<reference evidence="3 4" key="1">
    <citation type="submission" date="2019-04" db="EMBL/GenBank/DDBJ databases">
        <title>Cohnella sp. nov., isolated from soil.</title>
        <authorList>
            <person name="Kim W."/>
        </authorList>
    </citation>
    <scope>NUCLEOTIDE SEQUENCE [LARGE SCALE GENOMIC DNA]</scope>
    <source>
        <strain evidence="3 4">CAU 1483</strain>
    </source>
</reference>
<dbReference type="InterPro" id="IPR001126">
    <property type="entry name" value="UmuC"/>
</dbReference>
<dbReference type="InterPro" id="IPR022880">
    <property type="entry name" value="DNApol_IV"/>
</dbReference>
<accession>A0A4U0FIH2</accession>
<comment type="caution">
    <text evidence="3">The sequence shown here is derived from an EMBL/GenBank/DDBJ whole genome shotgun (WGS) entry which is preliminary data.</text>
</comment>
<dbReference type="InterPro" id="IPR043502">
    <property type="entry name" value="DNA/RNA_pol_sf"/>
</dbReference>
<dbReference type="GO" id="GO:0006281">
    <property type="term" value="P:DNA repair"/>
    <property type="evidence" value="ECO:0007669"/>
    <property type="project" value="InterPro"/>
</dbReference>
<keyword evidence="3" id="KW-0808">Transferase</keyword>
<dbReference type="InterPro" id="IPR050116">
    <property type="entry name" value="DNA_polymerase-Y"/>
</dbReference>
<evidence type="ECO:0000256" key="1">
    <source>
        <dbReference type="ARBA" id="ARBA00010945"/>
    </source>
</evidence>
<dbReference type="SUPFAM" id="SSF100879">
    <property type="entry name" value="Lesion bypass DNA polymerase (Y-family), little finger domain"/>
    <property type="match status" value="1"/>
</dbReference>
<dbReference type="Pfam" id="PF00817">
    <property type="entry name" value="IMS"/>
    <property type="match status" value="1"/>
</dbReference>
<dbReference type="GO" id="GO:0003887">
    <property type="term" value="F:DNA-directed DNA polymerase activity"/>
    <property type="evidence" value="ECO:0007669"/>
    <property type="project" value="UniProtKB-EC"/>
</dbReference>
<dbReference type="EMBL" id="SUPK01000002">
    <property type="protein sequence ID" value="TJY43242.1"/>
    <property type="molecule type" value="Genomic_DNA"/>
</dbReference>
<organism evidence="3 4">
    <name type="scientific">Cohnella pontilimi</name>
    <dbReference type="NCBI Taxonomy" id="2564100"/>
    <lineage>
        <taxon>Bacteria</taxon>
        <taxon>Bacillati</taxon>
        <taxon>Bacillota</taxon>
        <taxon>Bacilli</taxon>
        <taxon>Bacillales</taxon>
        <taxon>Paenibacillaceae</taxon>
        <taxon>Cohnella</taxon>
    </lineage>
</organism>
<comment type="similarity">
    <text evidence="1">Belongs to the DNA polymerase type-Y family.</text>
</comment>
<dbReference type="Gene3D" id="3.40.1170.60">
    <property type="match status" value="1"/>
</dbReference>
<evidence type="ECO:0000313" key="4">
    <source>
        <dbReference type="Proteomes" id="UP000309673"/>
    </source>
</evidence>
<gene>
    <name evidence="3" type="ORF">E5161_04920</name>
</gene>
<dbReference type="Gene3D" id="1.10.150.20">
    <property type="entry name" value="5' to 3' exonuclease, C-terminal subdomain"/>
    <property type="match status" value="1"/>
</dbReference>
<dbReference type="GO" id="GO:0042276">
    <property type="term" value="P:error-prone translesion synthesis"/>
    <property type="evidence" value="ECO:0007669"/>
    <property type="project" value="TreeGrafter"/>
</dbReference>
<dbReference type="PANTHER" id="PTHR11076">
    <property type="entry name" value="DNA REPAIR POLYMERASE UMUC / TRANSFERASE FAMILY MEMBER"/>
    <property type="match status" value="1"/>
</dbReference>
<dbReference type="EC" id="2.7.7.7" evidence="3"/>
<keyword evidence="3" id="KW-0548">Nucleotidyltransferase</keyword>